<sequence>MSILALATNESGRDYVVGDLHGGYDALMRSLEEIGFDHNADRLISVGDLVDRGPDSMGCFCLLDEPWFYACLGNHEQMMMEALSAGLGSAEALLWFRNGGDWSLDYDWQELTRGVLQRRARLPDAIEVCVGSRRVGVIHAEVPGHDWSRLAQSLETEEGRHEALWSRATISRLSREPGYVPWVDGIDRVIVGHTPLEEPLSAGNLMYIDTGAFLERGYLTVVRLEEVLARESGHRPRRQ</sequence>
<name>A0A2U1CZ31_9GAMM</name>
<accession>A0A2U1CZ31</accession>
<proteinExistence type="predicted"/>
<dbReference type="OrthoDB" id="5296354at2"/>
<dbReference type="Pfam" id="PF00149">
    <property type="entry name" value="Metallophos"/>
    <property type="match status" value="1"/>
</dbReference>
<dbReference type="PANTHER" id="PTHR42850:SF11">
    <property type="entry name" value="BIS(5'-NUCLEOSYL)-TETRAPHOSPHATASE [SYMMETRICAL]"/>
    <property type="match status" value="1"/>
</dbReference>
<dbReference type="Gene3D" id="3.60.21.10">
    <property type="match status" value="1"/>
</dbReference>
<dbReference type="GO" id="GO:0016791">
    <property type="term" value="F:phosphatase activity"/>
    <property type="evidence" value="ECO:0007669"/>
    <property type="project" value="TreeGrafter"/>
</dbReference>
<dbReference type="EMBL" id="QEKQ01000002">
    <property type="protein sequence ID" value="PVY78048.1"/>
    <property type="molecule type" value="Genomic_DNA"/>
</dbReference>
<comment type="caution">
    <text evidence="2">The sequence shown here is derived from an EMBL/GenBank/DDBJ whole genome shotgun (WGS) entry which is preliminary data.</text>
</comment>
<dbReference type="SUPFAM" id="SSF56300">
    <property type="entry name" value="Metallo-dependent phosphatases"/>
    <property type="match status" value="1"/>
</dbReference>
<reference evidence="2 3" key="1">
    <citation type="submission" date="2018-04" db="EMBL/GenBank/DDBJ databases">
        <title>Genomic Encyclopedia of Type Strains, Phase IV (KMG-IV): sequencing the most valuable type-strain genomes for metagenomic binning, comparative biology and taxonomic classification.</title>
        <authorList>
            <person name="Goeker M."/>
        </authorList>
    </citation>
    <scope>NUCLEOTIDE SEQUENCE [LARGE SCALE GENOMIC DNA]</scope>
    <source>
        <strain evidence="2 3">DSM 28688</strain>
    </source>
</reference>
<protein>
    <submittedName>
        <fullName evidence="2">Serine/threonine protein phosphatase 1</fullName>
    </submittedName>
</protein>
<dbReference type="InterPro" id="IPR004843">
    <property type="entry name" value="Calcineurin-like_PHP"/>
</dbReference>
<dbReference type="PANTHER" id="PTHR42850">
    <property type="entry name" value="METALLOPHOSPHOESTERASE"/>
    <property type="match status" value="1"/>
</dbReference>
<dbReference type="AlphaFoldDB" id="A0A2U1CZ31"/>
<feature type="domain" description="Calcineurin-like phosphoesterase" evidence="1">
    <location>
        <begin position="16"/>
        <end position="194"/>
    </location>
</feature>
<evidence type="ECO:0000313" key="3">
    <source>
        <dbReference type="Proteomes" id="UP000245887"/>
    </source>
</evidence>
<dbReference type="Proteomes" id="UP000245887">
    <property type="component" value="Unassembled WGS sequence"/>
</dbReference>
<dbReference type="GO" id="GO:0008803">
    <property type="term" value="F:bis(5'-nucleosyl)-tetraphosphatase (symmetrical) activity"/>
    <property type="evidence" value="ECO:0007669"/>
    <property type="project" value="TreeGrafter"/>
</dbReference>
<dbReference type="GO" id="GO:0110154">
    <property type="term" value="P:RNA decapping"/>
    <property type="evidence" value="ECO:0007669"/>
    <property type="project" value="TreeGrafter"/>
</dbReference>
<dbReference type="InterPro" id="IPR050126">
    <property type="entry name" value="Ap4A_hydrolase"/>
</dbReference>
<evidence type="ECO:0000313" key="2">
    <source>
        <dbReference type="EMBL" id="PVY78048.1"/>
    </source>
</evidence>
<organism evidence="2 3">
    <name type="scientific">Tamilnaduibacter salinus</name>
    <dbReference type="NCBI Taxonomy" id="1484056"/>
    <lineage>
        <taxon>Bacteria</taxon>
        <taxon>Pseudomonadati</taxon>
        <taxon>Pseudomonadota</taxon>
        <taxon>Gammaproteobacteria</taxon>
        <taxon>Pseudomonadales</taxon>
        <taxon>Marinobacteraceae</taxon>
        <taxon>Tamilnaduibacter</taxon>
    </lineage>
</organism>
<gene>
    <name evidence="2" type="ORF">C8D92_10282</name>
</gene>
<dbReference type="GO" id="GO:0005737">
    <property type="term" value="C:cytoplasm"/>
    <property type="evidence" value="ECO:0007669"/>
    <property type="project" value="TreeGrafter"/>
</dbReference>
<dbReference type="InterPro" id="IPR029052">
    <property type="entry name" value="Metallo-depent_PP-like"/>
</dbReference>
<dbReference type="RefSeq" id="WP_116918383.1">
    <property type="nucleotide sequence ID" value="NZ_QEKQ01000002.1"/>
</dbReference>
<evidence type="ECO:0000259" key="1">
    <source>
        <dbReference type="Pfam" id="PF00149"/>
    </source>
</evidence>